<protein>
    <submittedName>
        <fullName evidence="5">MarR family transcriptional regulator</fullName>
    </submittedName>
</protein>
<dbReference type="SUPFAM" id="SSF46785">
    <property type="entry name" value="Winged helix' DNA-binding domain"/>
    <property type="match status" value="1"/>
</dbReference>
<dbReference type="PROSITE" id="PS01117">
    <property type="entry name" value="HTH_MARR_1"/>
    <property type="match status" value="1"/>
</dbReference>
<dbReference type="EMBL" id="SJKD01000008">
    <property type="protein sequence ID" value="TCC44995.1"/>
    <property type="molecule type" value="Genomic_DNA"/>
</dbReference>
<dbReference type="OrthoDB" id="3176111at2"/>
<dbReference type="PANTHER" id="PTHR33164">
    <property type="entry name" value="TRANSCRIPTIONAL REGULATOR, MARR FAMILY"/>
    <property type="match status" value="1"/>
</dbReference>
<keyword evidence="2" id="KW-0238">DNA-binding</keyword>
<dbReference type="InterPro" id="IPR000835">
    <property type="entry name" value="HTH_MarR-typ"/>
</dbReference>
<comment type="caution">
    <text evidence="5">The sequence shown here is derived from an EMBL/GenBank/DDBJ whole genome shotgun (WGS) entry which is preliminary data.</text>
</comment>
<evidence type="ECO:0000256" key="3">
    <source>
        <dbReference type="ARBA" id="ARBA00023163"/>
    </source>
</evidence>
<dbReference type="Gene3D" id="1.10.10.10">
    <property type="entry name" value="Winged helix-like DNA-binding domain superfamily/Winged helix DNA-binding domain"/>
    <property type="match status" value="1"/>
</dbReference>
<evidence type="ECO:0000259" key="4">
    <source>
        <dbReference type="PROSITE" id="PS50995"/>
    </source>
</evidence>
<dbReference type="GO" id="GO:0006950">
    <property type="term" value="P:response to stress"/>
    <property type="evidence" value="ECO:0007669"/>
    <property type="project" value="TreeGrafter"/>
</dbReference>
<dbReference type="GO" id="GO:0003700">
    <property type="term" value="F:DNA-binding transcription factor activity"/>
    <property type="evidence" value="ECO:0007669"/>
    <property type="project" value="InterPro"/>
</dbReference>
<reference evidence="5 6" key="1">
    <citation type="submission" date="2019-02" db="EMBL/GenBank/DDBJ databases">
        <title>Kribbella capetownensis sp. nov. and Kribbella speibonae sp. nov., isolated from soil.</title>
        <authorList>
            <person name="Curtis S.M."/>
            <person name="Norton I."/>
            <person name="Everest G.J."/>
            <person name="Meyers P.R."/>
        </authorList>
    </citation>
    <scope>NUCLEOTIDE SEQUENCE [LARGE SCALE GENOMIC DNA]</scope>
    <source>
        <strain evidence="5 6">YM53</strain>
    </source>
</reference>
<accession>A0A4R0JSC2</accession>
<dbReference type="AlphaFoldDB" id="A0A4R0JSC2"/>
<feature type="domain" description="HTH marR-type" evidence="4">
    <location>
        <begin position="14"/>
        <end position="146"/>
    </location>
</feature>
<dbReference type="SMART" id="SM00347">
    <property type="entry name" value="HTH_MARR"/>
    <property type="match status" value="1"/>
</dbReference>
<dbReference type="Proteomes" id="UP000293342">
    <property type="component" value="Unassembled WGS sequence"/>
</dbReference>
<dbReference type="RefSeq" id="WP_131517299.1">
    <property type="nucleotide sequence ID" value="NZ_SJKD01000008.1"/>
</dbReference>
<dbReference type="GO" id="GO:0003677">
    <property type="term" value="F:DNA binding"/>
    <property type="evidence" value="ECO:0007669"/>
    <property type="project" value="UniProtKB-KW"/>
</dbReference>
<evidence type="ECO:0000313" key="5">
    <source>
        <dbReference type="EMBL" id="TCC44995.1"/>
    </source>
</evidence>
<sequence length="156" mass="17216">MSPSEHAPLPSMPAQPLTNAIVRVARLHRMIAGHLLRPLGLRLGQELVMMQLWDRGPQSQTDLVRVLGSDSATMTRTVRRLENAGFVRIRPSTTDKRATIVEATPASQSVRREVERIWAHLEESATGDLTPAEQADALAILQRIESSLTRATTPPN</sequence>
<proteinExistence type="predicted"/>
<keyword evidence="3" id="KW-0804">Transcription</keyword>
<evidence type="ECO:0000256" key="1">
    <source>
        <dbReference type="ARBA" id="ARBA00023015"/>
    </source>
</evidence>
<dbReference type="PRINTS" id="PR00598">
    <property type="entry name" value="HTHMARR"/>
</dbReference>
<dbReference type="InterPro" id="IPR036390">
    <property type="entry name" value="WH_DNA-bd_sf"/>
</dbReference>
<dbReference type="InterPro" id="IPR039422">
    <property type="entry name" value="MarR/SlyA-like"/>
</dbReference>
<dbReference type="Pfam" id="PF01047">
    <property type="entry name" value="MarR"/>
    <property type="match status" value="1"/>
</dbReference>
<evidence type="ECO:0000313" key="6">
    <source>
        <dbReference type="Proteomes" id="UP000293342"/>
    </source>
</evidence>
<gene>
    <name evidence="5" type="ORF">E0H75_31220</name>
</gene>
<dbReference type="InterPro" id="IPR023187">
    <property type="entry name" value="Tscrpt_reg_MarR-type_CS"/>
</dbReference>
<dbReference type="PANTHER" id="PTHR33164:SF43">
    <property type="entry name" value="HTH-TYPE TRANSCRIPTIONAL REPRESSOR YETL"/>
    <property type="match status" value="1"/>
</dbReference>
<name>A0A4R0JSC2_9ACTN</name>
<dbReference type="InterPro" id="IPR036388">
    <property type="entry name" value="WH-like_DNA-bd_sf"/>
</dbReference>
<dbReference type="PROSITE" id="PS50995">
    <property type="entry name" value="HTH_MARR_2"/>
    <property type="match status" value="1"/>
</dbReference>
<keyword evidence="1" id="KW-0805">Transcription regulation</keyword>
<keyword evidence="6" id="KW-1185">Reference proteome</keyword>
<organism evidence="5 6">
    <name type="scientific">Kribbella capetownensis</name>
    <dbReference type="NCBI Taxonomy" id="1572659"/>
    <lineage>
        <taxon>Bacteria</taxon>
        <taxon>Bacillati</taxon>
        <taxon>Actinomycetota</taxon>
        <taxon>Actinomycetes</taxon>
        <taxon>Propionibacteriales</taxon>
        <taxon>Kribbellaceae</taxon>
        <taxon>Kribbella</taxon>
    </lineage>
</organism>
<evidence type="ECO:0000256" key="2">
    <source>
        <dbReference type="ARBA" id="ARBA00023125"/>
    </source>
</evidence>